<sequence>MEGSGRGDAVTENPAVLVRAARSGDRLAADALITAHLPLLYRIVGRALGGHADVDDVVQETVLRAHRDLPGLRAPESFRSWLVAIAMHQVSGRLRIWQVERERAAALTDAEQIADPGAEFAGVTALRLELSAQRRQVAEATRWLDPDDQRLAALWWHEVLGELDRAGVVAALGVNAAHARVRIQRMRRQLELCRHLVVALEARPRCPRLDEVLDGWDGVPGPRWRKRLARHLRDCGVCGAAGPELLPLERLVAGAAAVPLPVAMGAAVGGATAGAGSAVGGSIAGAGSAVGWLGQAVGVKVAAAVLVTATVSGGVYLTRPESRGGAVAPAPAPVASRSAADPTPTRTASSRAAPSRPARLVALGSAVLRPVARPDSVVTLNGERLVATSGGPATVITVIPGIADPDCLSMRSADGRYVRHASFRILLNTDENRDLFRRDATFCPRPGPQPGTVRLVSLNYPDRMMHLRGDELWLDPEQAGDAYVEESTFAVTRP</sequence>
<protein>
    <submittedName>
        <fullName evidence="8">Sigma-70 family RNA polymerase sigma factor</fullName>
    </submittedName>
</protein>
<comment type="caution">
    <text evidence="8">The sequence shown here is derived from an EMBL/GenBank/DDBJ whole genome shotgun (WGS) entry which is preliminary data.</text>
</comment>
<name>A0ABS1VGU4_9ACTN</name>
<evidence type="ECO:0000259" key="7">
    <source>
        <dbReference type="Pfam" id="PF05270"/>
    </source>
</evidence>
<dbReference type="Pfam" id="PF05270">
    <property type="entry name" value="AbfB"/>
    <property type="match status" value="1"/>
</dbReference>
<accession>A0ABS1VGU4</accession>
<evidence type="ECO:0000256" key="3">
    <source>
        <dbReference type="ARBA" id="ARBA00023125"/>
    </source>
</evidence>
<keyword evidence="3" id="KW-0238">DNA-binding</keyword>
<dbReference type="SUPFAM" id="SSF110221">
    <property type="entry name" value="AbfB domain"/>
    <property type="match status" value="1"/>
</dbReference>
<dbReference type="InterPro" id="IPR014284">
    <property type="entry name" value="RNA_pol_sigma-70_dom"/>
</dbReference>
<keyword evidence="2" id="KW-0731">Sigma factor</keyword>
<evidence type="ECO:0000259" key="6">
    <source>
        <dbReference type="Pfam" id="PF04542"/>
    </source>
</evidence>
<dbReference type="Pfam" id="PF04542">
    <property type="entry name" value="Sigma70_r2"/>
    <property type="match status" value="1"/>
</dbReference>
<dbReference type="Gene3D" id="2.80.10.50">
    <property type="match status" value="1"/>
</dbReference>
<organism evidence="8 9">
    <name type="scientific">Paractinoplanes lichenicola</name>
    <dbReference type="NCBI Taxonomy" id="2802976"/>
    <lineage>
        <taxon>Bacteria</taxon>
        <taxon>Bacillati</taxon>
        <taxon>Actinomycetota</taxon>
        <taxon>Actinomycetes</taxon>
        <taxon>Micromonosporales</taxon>
        <taxon>Micromonosporaceae</taxon>
        <taxon>Paractinoplanes</taxon>
    </lineage>
</organism>
<evidence type="ECO:0000256" key="1">
    <source>
        <dbReference type="ARBA" id="ARBA00023015"/>
    </source>
</evidence>
<keyword evidence="1" id="KW-0805">Transcription regulation</keyword>
<dbReference type="Proteomes" id="UP000598996">
    <property type="component" value="Unassembled WGS sequence"/>
</dbReference>
<dbReference type="EMBL" id="JAENHO010000001">
    <property type="protein sequence ID" value="MBL7253515.1"/>
    <property type="molecule type" value="Genomic_DNA"/>
</dbReference>
<dbReference type="InterPro" id="IPR036195">
    <property type="entry name" value="AbfB_ABD_sf"/>
</dbReference>
<evidence type="ECO:0000256" key="2">
    <source>
        <dbReference type="ARBA" id="ARBA00023082"/>
    </source>
</evidence>
<proteinExistence type="predicted"/>
<dbReference type="PANTHER" id="PTHR43133:SF8">
    <property type="entry name" value="RNA POLYMERASE SIGMA FACTOR HI_1459-RELATED"/>
    <property type="match status" value="1"/>
</dbReference>
<dbReference type="RefSeq" id="WP_202989861.1">
    <property type="nucleotide sequence ID" value="NZ_JAENHO010000001.1"/>
</dbReference>
<keyword evidence="4" id="KW-0804">Transcription</keyword>
<dbReference type="Gene3D" id="1.10.1740.10">
    <property type="match status" value="1"/>
</dbReference>
<dbReference type="NCBIfam" id="TIGR02937">
    <property type="entry name" value="sigma70-ECF"/>
    <property type="match status" value="1"/>
</dbReference>
<dbReference type="InterPro" id="IPR007934">
    <property type="entry name" value="AbfB_ABD"/>
</dbReference>
<gene>
    <name evidence="8" type="ORF">JKJ07_04250</name>
</gene>
<evidence type="ECO:0000313" key="9">
    <source>
        <dbReference type="Proteomes" id="UP000598996"/>
    </source>
</evidence>
<evidence type="ECO:0000256" key="4">
    <source>
        <dbReference type="ARBA" id="ARBA00023163"/>
    </source>
</evidence>
<evidence type="ECO:0000313" key="8">
    <source>
        <dbReference type="EMBL" id="MBL7253515.1"/>
    </source>
</evidence>
<keyword evidence="9" id="KW-1185">Reference proteome</keyword>
<dbReference type="PANTHER" id="PTHR43133">
    <property type="entry name" value="RNA POLYMERASE ECF-TYPE SIGMA FACTO"/>
    <property type="match status" value="1"/>
</dbReference>
<feature type="domain" description="RNA polymerase sigma-70 region 2" evidence="6">
    <location>
        <begin position="32"/>
        <end position="95"/>
    </location>
</feature>
<dbReference type="SUPFAM" id="SSF88946">
    <property type="entry name" value="Sigma2 domain of RNA polymerase sigma factors"/>
    <property type="match status" value="1"/>
</dbReference>
<dbReference type="InterPro" id="IPR039425">
    <property type="entry name" value="RNA_pol_sigma-70-like"/>
</dbReference>
<reference evidence="8 9" key="1">
    <citation type="submission" date="2021-01" db="EMBL/GenBank/DDBJ databases">
        <title>Actinoplanes sp. nov. LDG1-01 isolated from lichen.</title>
        <authorList>
            <person name="Saeng-In P."/>
            <person name="Phongsopitanun W."/>
            <person name="Kanchanasin P."/>
            <person name="Yuki M."/>
            <person name="Kudo T."/>
            <person name="Ohkuma M."/>
            <person name="Tanasupawat S."/>
        </authorList>
    </citation>
    <scope>NUCLEOTIDE SEQUENCE [LARGE SCALE GENOMIC DNA]</scope>
    <source>
        <strain evidence="8 9">LDG1-01</strain>
    </source>
</reference>
<dbReference type="InterPro" id="IPR013325">
    <property type="entry name" value="RNA_pol_sigma_r2"/>
</dbReference>
<dbReference type="InterPro" id="IPR007627">
    <property type="entry name" value="RNA_pol_sigma70_r2"/>
</dbReference>
<feature type="compositionally biased region" description="Low complexity" evidence="5">
    <location>
        <begin position="323"/>
        <end position="355"/>
    </location>
</feature>
<feature type="domain" description="Alpha-L-arabinofuranosidase B arabinose-binding" evidence="7">
    <location>
        <begin position="397"/>
        <end position="491"/>
    </location>
</feature>
<evidence type="ECO:0000256" key="5">
    <source>
        <dbReference type="SAM" id="MobiDB-lite"/>
    </source>
</evidence>
<feature type="region of interest" description="Disordered" evidence="5">
    <location>
        <begin position="322"/>
        <end position="355"/>
    </location>
</feature>